<dbReference type="Proteomes" id="UP000245461">
    <property type="component" value="Unassembled WGS sequence"/>
</dbReference>
<protein>
    <recommendedName>
        <fullName evidence="1">DUF6438 domain-containing protein</fullName>
    </recommendedName>
</protein>
<dbReference type="InterPro" id="IPR045497">
    <property type="entry name" value="DUF6438"/>
</dbReference>
<dbReference type="InterPro" id="IPR036770">
    <property type="entry name" value="Ankyrin_rpt-contain_sf"/>
</dbReference>
<organism evidence="2 3">
    <name type="scientific">Zavarzinia aquatilis</name>
    <dbReference type="NCBI Taxonomy" id="2211142"/>
    <lineage>
        <taxon>Bacteria</taxon>
        <taxon>Pseudomonadati</taxon>
        <taxon>Pseudomonadota</taxon>
        <taxon>Alphaproteobacteria</taxon>
        <taxon>Rhodospirillales</taxon>
        <taxon>Zavarziniaceae</taxon>
        <taxon>Zavarzinia</taxon>
    </lineage>
</organism>
<gene>
    <name evidence="2" type="ORF">DKG74_11330</name>
</gene>
<dbReference type="Pfam" id="PF20033">
    <property type="entry name" value="DUF6438"/>
    <property type="match status" value="1"/>
</dbReference>
<dbReference type="SUPFAM" id="SSF48403">
    <property type="entry name" value="Ankyrin repeat"/>
    <property type="match status" value="1"/>
</dbReference>
<dbReference type="Gene3D" id="1.25.40.20">
    <property type="entry name" value="Ankyrin repeat-containing domain"/>
    <property type="match status" value="1"/>
</dbReference>
<name>A0A317E625_9PROT</name>
<sequence>MAGILAALSLTRAAQADETPLVDSSEIREHLAPGSPPLYFNSDSADVTFGEAVSLDIAIDGTGSVTSAKPSRGDDEYYERAVQLAMSLHFRPFERGGRDVAVTGPLTIPIFPRTRPPAERPFPRASAAETEISIQHTACYGTCPIYTVTIGGDGRVSYDGGFNVAFAGRVEERVDPAAVAALIEQFRAAQFFGLEDEYAAEVTDLPSTVLRLRLGKAEKKVVDYAGLYDGMPPTVVALERAVEHLARSARWVSGGVEIVDDLRAAGWDFQAPAAAGALACSIRPGAGPLVGALLARGVAPTGSCRGIFALTLAAQYSDGDVVDRLLAAGALDAPSGDQRQRAVIAAVRGGKPDILAAILRRGGDPDAREPEGDSALAIARAQTAPDQVPDWLGPAYLEDLKAIVALLEAAGAKP</sequence>
<reference evidence="2 3" key="1">
    <citation type="submission" date="2018-05" db="EMBL/GenBank/DDBJ databases">
        <title>Zavarzinia sp. HR-AS.</title>
        <authorList>
            <person name="Lee Y."/>
            <person name="Jeon C.O."/>
        </authorList>
    </citation>
    <scope>NUCLEOTIDE SEQUENCE [LARGE SCALE GENOMIC DNA]</scope>
    <source>
        <strain evidence="2 3">HR-AS</strain>
    </source>
</reference>
<feature type="domain" description="DUF6438" evidence="1">
    <location>
        <begin position="131"/>
        <end position="245"/>
    </location>
</feature>
<evidence type="ECO:0000313" key="3">
    <source>
        <dbReference type="Proteomes" id="UP000245461"/>
    </source>
</evidence>
<accession>A0A317E625</accession>
<evidence type="ECO:0000313" key="2">
    <source>
        <dbReference type="EMBL" id="PWR22467.1"/>
    </source>
</evidence>
<proteinExistence type="predicted"/>
<evidence type="ECO:0000259" key="1">
    <source>
        <dbReference type="Pfam" id="PF20033"/>
    </source>
</evidence>
<dbReference type="AlphaFoldDB" id="A0A317E625"/>
<keyword evidence="3" id="KW-1185">Reference proteome</keyword>
<comment type="caution">
    <text evidence="2">The sequence shown here is derived from an EMBL/GenBank/DDBJ whole genome shotgun (WGS) entry which is preliminary data.</text>
</comment>
<dbReference type="EMBL" id="QGLE01000006">
    <property type="protein sequence ID" value="PWR22467.1"/>
    <property type="molecule type" value="Genomic_DNA"/>
</dbReference>